<protein>
    <recommendedName>
        <fullName evidence="4">WRKY domain-containing protein</fullName>
    </recommendedName>
</protein>
<dbReference type="EMBL" id="MNCJ02000322">
    <property type="protein sequence ID" value="KAF5797655.1"/>
    <property type="molecule type" value="Genomic_DNA"/>
</dbReference>
<dbReference type="EMBL" id="CM007896">
    <property type="protein sequence ID" value="OTG20268.1"/>
    <property type="molecule type" value="Genomic_DNA"/>
</dbReference>
<proteinExistence type="predicted"/>
<dbReference type="AlphaFoldDB" id="A0A251UA97"/>
<reference evidence="1" key="3">
    <citation type="submission" date="2020-06" db="EMBL/GenBank/DDBJ databases">
        <title>Helianthus annuus Genome sequencing and assembly Release 2.</title>
        <authorList>
            <person name="Gouzy J."/>
            <person name="Langlade N."/>
            <person name="Munos S."/>
        </authorList>
    </citation>
    <scope>NUCLEOTIDE SEQUENCE</scope>
    <source>
        <tissue evidence="1">Leaves</tissue>
    </source>
</reference>
<dbReference type="OrthoDB" id="1673888at2759"/>
<dbReference type="InParanoid" id="A0A251UA97"/>
<gene>
    <name evidence="2" type="ORF">HannXRQ_Chr07g0191181</name>
    <name evidence="1" type="ORF">HanXRQr2_Chr07g0283211</name>
</gene>
<name>A0A251UA97_HELAN</name>
<reference evidence="1 3" key="1">
    <citation type="journal article" date="2017" name="Nature">
        <title>The sunflower genome provides insights into oil metabolism, flowering and Asterid evolution.</title>
        <authorList>
            <person name="Badouin H."/>
            <person name="Gouzy J."/>
            <person name="Grassa C.J."/>
            <person name="Murat F."/>
            <person name="Staton S.E."/>
            <person name="Cottret L."/>
            <person name="Lelandais-Briere C."/>
            <person name="Owens G.L."/>
            <person name="Carrere S."/>
            <person name="Mayjonade B."/>
            <person name="Legrand L."/>
            <person name="Gill N."/>
            <person name="Kane N.C."/>
            <person name="Bowers J.E."/>
            <person name="Hubner S."/>
            <person name="Bellec A."/>
            <person name="Berard A."/>
            <person name="Berges H."/>
            <person name="Blanchet N."/>
            <person name="Boniface M.C."/>
            <person name="Brunel D."/>
            <person name="Catrice O."/>
            <person name="Chaidir N."/>
            <person name="Claudel C."/>
            <person name="Donnadieu C."/>
            <person name="Faraut T."/>
            <person name="Fievet G."/>
            <person name="Helmstetter N."/>
            <person name="King M."/>
            <person name="Knapp S.J."/>
            <person name="Lai Z."/>
            <person name="Le Paslier M.C."/>
            <person name="Lippi Y."/>
            <person name="Lorenzon L."/>
            <person name="Mandel J.R."/>
            <person name="Marage G."/>
            <person name="Marchand G."/>
            <person name="Marquand E."/>
            <person name="Bret-Mestries E."/>
            <person name="Morien E."/>
            <person name="Nambeesan S."/>
            <person name="Nguyen T."/>
            <person name="Pegot-Espagnet P."/>
            <person name="Pouilly N."/>
            <person name="Raftis F."/>
            <person name="Sallet E."/>
            <person name="Schiex T."/>
            <person name="Thomas J."/>
            <person name="Vandecasteele C."/>
            <person name="Vares D."/>
            <person name="Vear F."/>
            <person name="Vautrin S."/>
            <person name="Crespi M."/>
            <person name="Mangin B."/>
            <person name="Burke J.M."/>
            <person name="Salse J."/>
            <person name="Munos S."/>
            <person name="Vincourt P."/>
            <person name="Rieseberg L.H."/>
            <person name="Langlade N.B."/>
        </authorList>
    </citation>
    <scope>NUCLEOTIDE SEQUENCE [LARGE SCALE GENOMIC DNA]</scope>
    <source>
        <strain evidence="3">cv. SF193</strain>
        <tissue evidence="1">Leaves</tissue>
    </source>
</reference>
<evidence type="ECO:0000313" key="2">
    <source>
        <dbReference type="EMBL" id="OTG20268.1"/>
    </source>
</evidence>
<accession>A0A251UA97</accession>
<keyword evidence="3" id="KW-1185">Reference proteome</keyword>
<dbReference type="GO" id="GO:0000976">
    <property type="term" value="F:transcription cis-regulatory region binding"/>
    <property type="evidence" value="ECO:0000318"/>
    <property type="project" value="GO_Central"/>
</dbReference>
<evidence type="ECO:0000313" key="1">
    <source>
        <dbReference type="EMBL" id="KAF5797655.1"/>
    </source>
</evidence>
<organism evidence="2 3">
    <name type="scientific">Helianthus annuus</name>
    <name type="common">Common sunflower</name>
    <dbReference type="NCBI Taxonomy" id="4232"/>
    <lineage>
        <taxon>Eukaryota</taxon>
        <taxon>Viridiplantae</taxon>
        <taxon>Streptophyta</taxon>
        <taxon>Embryophyta</taxon>
        <taxon>Tracheophyta</taxon>
        <taxon>Spermatophyta</taxon>
        <taxon>Magnoliopsida</taxon>
        <taxon>eudicotyledons</taxon>
        <taxon>Gunneridae</taxon>
        <taxon>Pentapetalae</taxon>
        <taxon>asterids</taxon>
        <taxon>campanulids</taxon>
        <taxon>Asterales</taxon>
        <taxon>Asteraceae</taxon>
        <taxon>Asteroideae</taxon>
        <taxon>Heliantheae alliance</taxon>
        <taxon>Heliantheae</taxon>
        <taxon>Helianthus</taxon>
    </lineage>
</organism>
<evidence type="ECO:0008006" key="4">
    <source>
        <dbReference type="Google" id="ProtNLM"/>
    </source>
</evidence>
<dbReference type="Gramene" id="mRNA:HanXRQr2_Chr07g0283211">
    <property type="protein sequence ID" value="mRNA:HanXRQr2_Chr07g0283211"/>
    <property type="gene ID" value="HanXRQr2_Chr07g0283211"/>
</dbReference>
<dbReference type="GO" id="GO:0003700">
    <property type="term" value="F:DNA-binding transcription factor activity"/>
    <property type="evidence" value="ECO:0000318"/>
    <property type="project" value="GO_Central"/>
</dbReference>
<dbReference type="Proteomes" id="UP000215914">
    <property type="component" value="Chromosome 7"/>
</dbReference>
<reference evidence="2" key="2">
    <citation type="submission" date="2017-02" db="EMBL/GenBank/DDBJ databases">
        <title>Sunflower complete genome.</title>
        <authorList>
            <person name="Langlade N."/>
            <person name="Munos S."/>
        </authorList>
    </citation>
    <scope>NUCLEOTIDE SEQUENCE [LARGE SCALE GENOMIC DNA]</scope>
    <source>
        <tissue evidence="2">Leaves</tissue>
    </source>
</reference>
<sequence length="204" mass="22587">MGSACVYEEKTVIHELTQGLQMANQLRVNLHSPEVRDFLIQKILSSYENALFVLQSGHSAGQPPPPALPAPNLLESPISFGSPGSEEFKFDQPFSSHQGENIISKKRKGSQTWEHQVRVCRGKGLEGGNAVPSLTSFGLIEDHHHVHFPNQYSEELLHVYSPYSISPVTSESNLFTEWGSSPSMDFPAHLADVPLDFGFINSLF</sequence>
<dbReference type="GO" id="GO:0005634">
    <property type="term" value="C:nucleus"/>
    <property type="evidence" value="ECO:0000318"/>
    <property type="project" value="GO_Central"/>
</dbReference>
<evidence type="ECO:0000313" key="3">
    <source>
        <dbReference type="Proteomes" id="UP000215914"/>
    </source>
</evidence>